<proteinExistence type="predicted"/>
<evidence type="ECO:0000313" key="3">
    <source>
        <dbReference type="Proteomes" id="UP000006135"/>
    </source>
</evidence>
<dbReference type="RefSeq" id="WP_014003773.1">
    <property type="nucleotide sequence ID" value="NC_015851.1"/>
</dbReference>
<dbReference type="KEGG" id="acu:Atc_m150"/>
<protein>
    <submittedName>
        <fullName evidence="2">Uncharacterized protein</fullName>
    </submittedName>
</protein>
<dbReference type="Proteomes" id="UP000006135">
    <property type="component" value="Plasmid megaplasmid"/>
</dbReference>
<keyword evidence="2" id="KW-0614">Plasmid</keyword>
<evidence type="ECO:0000256" key="1">
    <source>
        <dbReference type="SAM" id="Phobius"/>
    </source>
</evidence>
<dbReference type="EMBL" id="CP002574">
    <property type="protein sequence ID" value="AEK59681.1"/>
    <property type="molecule type" value="Genomic_DNA"/>
</dbReference>
<name>F9ZU62_ACICS</name>
<geneLocation type="plasmid" evidence="2">
    <name>megaplasmid</name>
</geneLocation>
<keyword evidence="1" id="KW-0472">Membrane</keyword>
<sequence length="70" mass="7700">MSFWRKYPLRDAARQQKLSHELSLLARGVAGVLAYSGYTKHHNSAILLGVGAWIFLQAIAFGVFPKGGVQ</sequence>
<gene>
    <name evidence="2" type="ordered locus">Atc_m150</name>
</gene>
<keyword evidence="1" id="KW-1133">Transmembrane helix</keyword>
<feature type="transmembrane region" description="Helical" evidence="1">
    <location>
        <begin position="44"/>
        <end position="64"/>
    </location>
</feature>
<accession>F9ZU62</accession>
<dbReference type="AlphaFoldDB" id="F9ZU62"/>
<evidence type="ECO:0000313" key="2">
    <source>
        <dbReference type="EMBL" id="AEK59681.1"/>
    </source>
</evidence>
<keyword evidence="3" id="KW-1185">Reference proteome</keyword>
<keyword evidence="1" id="KW-0812">Transmembrane</keyword>
<organism evidence="2 3">
    <name type="scientific">Acidithiobacillus caldus (strain SM-1)</name>
    <dbReference type="NCBI Taxonomy" id="990288"/>
    <lineage>
        <taxon>Bacteria</taxon>
        <taxon>Pseudomonadati</taxon>
        <taxon>Pseudomonadota</taxon>
        <taxon>Acidithiobacillia</taxon>
        <taxon>Acidithiobacillales</taxon>
        <taxon>Acidithiobacillaceae</taxon>
        <taxon>Acidithiobacillus</taxon>
    </lineage>
</organism>
<dbReference type="HOGENOM" id="CLU_2748499_0_0_6"/>
<dbReference type="GeneID" id="92932923"/>
<reference evidence="2 3" key="1">
    <citation type="journal article" date="2011" name="J. Genet. Genomics">
        <title>Unraveling the Acidithiobacillus caldus complete genome and its central metabolisms for carbon assimilation.</title>
        <authorList>
            <person name="You X.Y."/>
            <person name="Guo X."/>
            <person name="Zheng H.J."/>
            <person name="Zhang M.J."/>
            <person name="Liu L.J."/>
            <person name="Zhu Y.Q."/>
            <person name="Zhu B."/>
            <person name="Wang S.Y."/>
            <person name="Zhao G.P."/>
            <person name="Poetsch A."/>
            <person name="Jiang C.Y."/>
            <person name="Liu S.J."/>
        </authorList>
    </citation>
    <scope>NUCLEOTIDE SEQUENCE [LARGE SCALE GENOMIC DNA]</scope>
    <source>
        <strain evidence="2 3">SM-1</strain>
        <plasmid evidence="3">Plasmid megaplasmid</plasmid>
    </source>
</reference>